<evidence type="ECO:0000313" key="3">
    <source>
        <dbReference type="EMBL" id="EEF47872.1"/>
    </source>
</evidence>
<keyword evidence="4" id="KW-1185">Reference proteome</keyword>
<reference evidence="4" key="1">
    <citation type="journal article" date="2010" name="Nat. Biotechnol.">
        <title>Draft genome sequence of the oilseed species Ricinus communis.</title>
        <authorList>
            <person name="Chan A.P."/>
            <person name="Crabtree J."/>
            <person name="Zhao Q."/>
            <person name="Lorenzi H."/>
            <person name="Orvis J."/>
            <person name="Puiu D."/>
            <person name="Melake-Berhan A."/>
            <person name="Jones K.M."/>
            <person name="Redman J."/>
            <person name="Chen G."/>
            <person name="Cahoon E.B."/>
            <person name="Gedil M."/>
            <person name="Stanke M."/>
            <person name="Haas B.J."/>
            <person name="Wortman J.R."/>
            <person name="Fraser-Liggett C.M."/>
            <person name="Ravel J."/>
            <person name="Rabinowicz P.D."/>
        </authorList>
    </citation>
    <scope>NUCLEOTIDE SEQUENCE [LARGE SCALE GENOMIC DNA]</scope>
    <source>
        <strain evidence="4">cv. Hale</strain>
    </source>
</reference>
<dbReference type="InParanoid" id="B9RL53"/>
<keyword evidence="1" id="KW-0175">Coiled coil</keyword>
<dbReference type="Proteomes" id="UP000008311">
    <property type="component" value="Unassembled WGS sequence"/>
</dbReference>
<evidence type="ECO:0000256" key="2">
    <source>
        <dbReference type="SAM" id="MobiDB-lite"/>
    </source>
</evidence>
<dbReference type="AlphaFoldDB" id="B9RL53"/>
<feature type="compositionally biased region" description="Basic and acidic residues" evidence="2">
    <location>
        <begin position="19"/>
        <end position="28"/>
    </location>
</feature>
<dbReference type="EMBL" id="EQ973787">
    <property type="protein sequence ID" value="EEF47872.1"/>
    <property type="molecule type" value="Genomic_DNA"/>
</dbReference>
<feature type="region of interest" description="Disordered" evidence="2">
    <location>
        <begin position="1"/>
        <end position="48"/>
    </location>
</feature>
<proteinExistence type="predicted"/>
<evidence type="ECO:0000313" key="4">
    <source>
        <dbReference type="Proteomes" id="UP000008311"/>
    </source>
</evidence>
<organism evidence="3 4">
    <name type="scientific">Ricinus communis</name>
    <name type="common">Castor bean</name>
    <dbReference type="NCBI Taxonomy" id="3988"/>
    <lineage>
        <taxon>Eukaryota</taxon>
        <taxon>Viridiplantae</taxon>
        <taxon>Streptophyta</taxon>
        <taxon>Embryophyta</taxon>
        <taxon>Tracheophyta</taxon>
        <taxon>Spermatophyta</taxon>
        <taxon>Magnoliopsida</taxon>
        <taxon>eudicotyledons</taxon>
        <taxon>Gunneridae</taxon>
        <taxon>Pentapetalae</taxon>
        <taxon>rosids</taxon>
        <taxon>fabids</taxon>
        <taxon>Malpighiales</taxon>
        <taxon>Euphorbiaceae</taxon>
        <taxon>Acalyphoideae</taxon>
        <taxon>Acalypheae</taxon>
        <taxon>Ricinus</taxon>
    </lineage>
</organism>
<gene>
    <name evidence="3" type="ORF">RCOM_1666170</name>
</gene>
<sequence>MTLKECQSDPLSSTVIKPRSSEKPQKEKSRSHKKSRNSKLISKENDNQVEGNNCSTCLKIDCNRSINGDLVHKAKQKLDVSVSITADKLNDKTAELEVINMQKLEKKKRKKEHQVAKYIEDNCEIRHAHGDLLDEDVSEPPTQLAVRDMQKLEKEKKKKRKHQEVENMEDEFRNRNTKMVKVHNECIWEKLRAGTYFIFEDE</sequence>
<protein>
    <submittedName>
        <fullName evidence="3">Uncharacterized protein</fullName>
    </submittedName>
</protein>
<evidence type="ECO:0000256" key="1">
    <source>
        <dbReference type="SAM" id="Coils"/>
    </source>
</evidence>
<accession>B9RL53</accession>
<feature type="coiled-coil region" evidence="1">
    <location>
        <begin position="94"/>
        <end position="121"/>
    </location>
</feature>
<name>B9RL53_RICCO</name>